<sequence length="131" mass="15080">MKARENPDRKEIRLLLSQKLEREEDFEQFIRGKEKAYQVFVRKVHSRFILVTLKVENLTLLIPDKKGALILVAGNGVAYEVMERYTEAISLYQECLAKLPGDKELFSSGSALLRLLDRIGECNRKRSNIPA</sequence>
<organism evidence="1 2">
    <name type="scientific">Phytophthora citrophthora</name>
    <dbReference type="NCBI Taxonomy" id="4793"/>
    <lineage>
        <taxon>Eukaryota</taxon>
        <taxon>Sar</taxon>
        <taxon>Stramenopiles</taxon>
        <taxon>Oomycota</taxon>
        <taxon>Peronosporomycetes</taxon>
        <taxon>Peronosporales</taxon>
        <taxon>Peronosporaceae</taxon>
        <taxon>Phytophthora</taxon>
    </lineage>
</organism>
<evidence type="ECO:0008006" key="3">
    <source>
        <dbReference type="Google" id="ProtNLM"/>
    </source>
</evidence>
<reference evidence="1" key="1">
    <citation type="submission" date="2023-08" db="EMBL/GenBank/DDBJ databases">
        <title>Reference Genome Resource for the Citrus Pathogen Phytophthora citrophthora.</title>
        <authorList>
            <person name="Moller H."/>
            <person name="Coetzee B."/>
            <person name="Rose L.J."/>
            <person name="Van Niekerk J.M."/>
        </authorList>
    </citation>
    <scope>NUCLEOTIDE SEQUENCE</scope>
    <source>
        <strain evidence="1">STE-U-9442</strain>
    </source>
</reference>
<dbReference type="InterPro" id="IPR011990">
    <property type="entry name" value="TPR-like_helical_dom_sf"/>
</dbReference>
<dbReference type="EMBL" id="JASMQC010000041">
    <property type="protein sequence ID" value="KAK1930194.1"/>
    <property type="molecule type" value="Genomic_DNA"/>
</dbReference>
<evidence type="ECO:0000313" key="1">
    <source>
        <dbReference type="EMBL" id="KAK1930194.1"/>
    </source>
</evidence>
<keyword evidence="2" id="KW-1185">Reference proteome</keyword>
<dbReference type="AlphaFoldDB" id="A0AAD9G192"/>
<dbReference type="SUPFAM" id="SSF48452">
    <property type="entry name" value="TPR-like"/>
    <property type="match status" value="1"/>
</dbReference>
<dbReference type="Proteomes" id="UP001259832">
    <property type="component" value="Unassembled WGS sequence"/>
</dbReference>
<name>A0AAD9G192_9STRA</name>
<proteinExistence type="predicted"/>
<comment type="caution">
    <text evidence="1">The sequence shown here is derived from an EMBL/GenBank/DDBJ whole genome shotgun (WGS) entry which is preliminary data.</text>
</comment>
<protein>
    <recommendedName>
        <fullName evidence="3">Tetratricopeptide repeat protein</fullName>
    </recommendedName>
</protein>
<gene>
    <name evidence="1" type="ORF">P3T76_014427</name>
</gene>
<evidence type="ECO:0000313" key="2">
    <source>
        <dbReference type="Proteomes" id="UP001259832"/>
    </source>
</evidence>
<accession>A0AAD9G192</accession>